<dbReference type="Pfam" id="PF00089">
    <property type="entry name" value="Trypsin"/>
    <property type="match status" value="1"/>
</dbReference>
<organism evidence="3 4">
    <name type="scientific">Paragonimus heterotremus</name>
    <dbReference type="NCBI Taxonomy" id="100268"/>
    <lineage>
        <taxon>Eukaryota</taxon>
        <taxon>Metazoa</taxon>
        <taxon>Spiralia</taxon>
        <taxon>Lophotrochozoa</taxon>
        <taxon>Platyhelminthes</taxon>
        <taxon>Trematoda</taxon>
        <taxon>Digenea</taxon>
        <taxon>Plagiorchiida</taxon>
        <taxon>Troglotremata</taxon>
        <taxon>Troglotrematidae</taxon>
        <taxon>Paragonimus</taxon>
    </lineage>
</organism>
<proteinExistence type="predicted"/>
<name>A0A8J4WHH4_9TREM</name>
<keyword evidence="3" id="KW-0812">Transmembrane</keyword>
<dbReference type="OrthoDB" id="10002959at2759"/>
<dbReference type="PANTHER" id="PTHR24252:SF7">
    <property type="entry name" value="HYALIN"/>
    <property type="match status" value="1"/>
</dbReference>
<dbReference type="Proteomes" id="UP000748531">
    <property type="component" value="Unassembled WGS sequence"/>
</dbReference>
<keyword evidence="1" id="KW-1015">Disulfide bond</keyword>
<dbReference type="PANTHER" id="PTHR24252">
    <property type="entry name" value="ACROSIN-RELATED"/>
    <property type="match status" value="1"/>
</dbReference>
<keyword evidence="3" id="KW-0378">Hydrolase</keyword>
<dbReference type="InterPro" id="IPR009003">
    <property type="entry name" value="Peptidase_S1_PA"/>
</dbReference>
<accession>A0A8J4WHH4</accession>
<feature type="domain" description="Peptidase S1" evidence="2">
    <location>
        <begin position="18"/>
        <end position="183"/>
    </location>
</feature>
<dbReference type="PROSITE" id="PS50240">
    <property type="entry name" value="TRYPSIN_DOM"/>
    <property type="match status" value="1"/>
</dbReference>
<evidence type="ECO:0000313" key="4">
    <source>
        <dbReference type="Proteomes" id="UP000748531"/>
    </source>
</evidence>
<dbReference type="GO" id="GO:0006508">
    <property type="term" value="P:proteolysis"/>
    <property type="evidence" value="ECO:0007669"/>
    <property type="project" value="UniProtKB-KW"/>
</dbReference>
<dbReference type="EMBL" id="LUCH01001905">
    <property type="protein sequence ID" value="KAF5402293.1"/>
    <property type="molecule type" value="Genomic_DNA"/>
</dbReference>
<dbReference type="AlphaFoldDB" id="A0A8J4WHH4"/>
<dbReference type="SUPFAM" id="SSF50494">
    <property type="entry name" value="Trypsin-like serine proteases"/>
    <property type="match status" value="1"/>
</dbReference>
<comment type="caution">
    <text evidence="3">The sequence shown here is derived from an EMBL/GenBank/DDBJ whole genome shotgun (WGS) entry which is preliminary data.</text>
</comment>
<gene>
    <name evidence="3" type="ORF">PHET_04228</name>
</gene>
<sequence length="185" mass="20510">MPCLFYFLRYLCESPVYIVSIVKHIIFIRHSGLLEYDIALMKIKGNIPYLWRKSIPASLPLSKQVRQWPLGGTKCTFVGWGCTRAGDAVTDIASVAKLKALHGRTCDKFFNDVNHGHEFCAGYHKSGLGTCPGDSGSGLVCKHHGSMTVVGVLSGSDAAQPQNFPSIYVRVAKFIDWIQMEMKQN</sequence>
<protein>
    <submittedName>
        <fullName evidence="3">Transmembrane protease serine 9</fullName>
    </submittedName>
</protein>
<keyword evidence="4" id="KW-1185">Reference proteome</keyword>
<evidence type="ECO:0000259" key="2">
    <source>
        <dbReference type="PROSITE" id="PS50240"/>
    </source>
</evidence>
<evidence type="ECO:0000313" key="3">
    <source>
        <dbReference type="EMBL" id="KAF5402293.1"/>
    </source>
</evidence>
<dbReference type="InterPro" id="IPR043504">
    <property type="entry name" value="Peptidase_S1_PA_chymotrypsin"/>
</dbReference>
<keyword evidence="3" id="KW-0472">Membrane</keyword>
<dbReference type="Gene3D" id="2.40.10.10">
    <property type="entry name" value="Trypsin-like serine proteases"/>
    <property type="match status" value="1"/>
</dbReference>
<dbReference type="InterPro" id="IPR001254">
    <property type="entry name" value="Trypsin_dom"/>
</dbReference>
<dbReference type="GO" id="GO:0004252">
    <property type="term" value="F:serine-type endopeptidase activity"/>
    <property type="evidence" value="ECO:0007669"/>
    <property type="project" value="InterPro"/>
</dbReference>
<reference evidence="3" key="1">
    <citation type="submission" date="2019-05" db="EMBL/GenBank/DDBJ databases">
        <title>Annotation for the trematode Paragonimus heterotremus.</title>
        <authorList>
            <person name="Choi Y.-J."/>
        </authorList>
    </citation>
    <scope>NUCLEOTIDE SEQUENCE</scope>
    <source>
        <strain evidence="3">LC</strain>
    </source>
</reference>
<dbReference type="SMART" id="SM00020">
    <property type="entry name" value="Tryp_SPc"/>
    <property type="match status" value="1"/>
</dbReference>
<evidence type="ECO:0000256" key="1">
    <source>
        <dbReference type="ARBA" id="ARBA00023157"/>
    </source>
</evidence>
<keyword evidence="3" id="KW-0645">Protease</keyword>